<sequence>MKRPLITMAVVLSAGLALAQGAAGKKSASVATDAGTPAAEPGGSGKKAAPPARPQPPDVTKLPFTPDSIRMVMNYYSRDIQECYEEILARKGSNVEEGRILTTFTISPDGFVRNAQVAKAGTTIKNERLNECVVNVLTSITFPEPSDKKEHPIEYPFNLKAIK</sequence>
<evidence type="ECO:0008006" key="5">
    <source>
        <dbReference type="Google" id="ProtNLM"/>
    </source>
</evidence>
<dbReference type="SUPFAM" id="SSF74653">
    <property type="entry name" value="TolA/TonB C-terminal domain"/>
    <property type="match status" value="1"/>
</dbReference>
<reference evidence="3 4" key="1">
    <citation type="submission" date="2017-06" db="EMBL/GenBank/DDBJ databases">
        <title>Sequencing and comparative analysis of myxobacterial genomes.</title>
        <authorList>
            <person name="Rupp O."/>
            <person name="Goesmann A."/>
            <person name="Sogaard-Andersen L."/>
        </authorList>
    </citation>
    <scope>NUCLEOTIDE SEQUENCE [LARGE SCALE GENOMIC DNA]</scope>
    <source>
        <strain evidence="3 4">DSM 52655</strain>
    </source>
</reference>
<evidence type="ECO:0000256" key="2">
    <source>
        <dbReference type="SAM" id="SignalP"/>
    </source>
</evidence>
<dbReference type="AlphaFoldDB" id="A0A250J8S7"/>
<dbReference type="EMBL" id="CP022098">
    <property type="protein sequence ID" value="ATB39606.1"/>
    <property type="molecule type" value="Genomic_DNA"/>
</dbReference>
<dbReference type="NCBIfam" id="NF033768">
    <property type="entry name" value="myxo_SS_tail"/>
    <property type="match status" value="1"/>
</dbReference>
<dbReference type="Proteomes" id="UP000217257">
    <property type="component" value="Chromosome"/>
</dbReference>
<name>A0A250J8S7_9BACT</name>
<feature type="chain" id="PRO_5012060794" description="AgmX/PglI C-terminal domain-containing protein" evidence="2">
    <location>
        <begin position="20"/>
        <end position="163"/>
    </location>
</feature>
<protein>
    <recommendedName>
        <fullName evidence="5">AgmX/PglI C-terminal domain-containing protein</fullName>
    </recommendedName>
</protein>
<gene>
    <name evidence="3" type="ORF">CYFUS_005051</name>
</gene>
<dbReference type="InterPro" id="IPR049806">
    <property type="entry name" value="MasK-like_C"/>
</dbReference>
<keyword evidence="2" id="KW-0732">Signal</keyword>
<accession>A0A250J8S7</accession>
<evidence type="ECO:0000313" key="3">
    <source>
        <dbReference type="EMBL" id="ATB39606.1"/>
    </source>
</evidence>
<feature type="region of interest" description="Disordered" evidence="1">
    <location>
        <begin position="32"/>
        <end position="64"/>
    </location>
</feature>
<evidence type="ECO:0000256" key="1">
    <source>
        <dbReference type="SAM" id="MobiDB-lite"/>
    </source>
</evidence>
<dbReference type="Gene3D" id="3.30.1150.10">
    <property type="match status" value="1"/>
</dbReference>
<proteinExistence type="predicted"/>
<dbReference type="KEGG" id="cfus:CYFUS_005051"/>
<evidence type="ECO:0000313" key="4">
    <source>
        <dbReference type="Proteomes" id="UP000217257"/>
    </source>
</evidence>
<organism evidence="3 4">
    <name type="scientific">Cystobacter fuscus</name>
    <dbReference type="NCBI Taxonomy" id="43"/>
    <lineage>
        <taxon>Bacteria</taxon>
        <taxon>Pseudomonadati</taxon>
        <taxon>Myxococcota</taxon>
        <taxon>Myxococcia</taxon>
        <taxon>Myxococcales</taxon>
        <taxon>Cystobacterineae</taxon>
        <taxon>Archangiaceae</taxon>
        <taxon>Cystobacter</taxon>
    </lineage>
</organism>
<dbReference type="RefSeq" id="WP_095987613.1">
    <property type="nucleotide sequence ID" value="NZ_CP022098.1"/>
</dbReference>
<feature type="signal peptide" evidence="2">
    <location>
        <begin position="1"/>
        <end position="19"/>
    </location>
</feature>